<protein>
    <submittedName>
        <fullName evidence="2">DDE_Tnp_1_7 domain-containing protein</fullName>
    </submittedName>
</protein>
<dbReference type="AlphaFoldDB" id="T1HR51"/>
<dbReference type="HOGENOM" id="CLU_889401_0_0_1"/>
<dbReference type="EMBL" id="ACPB03009532">
    <property type="status" value="NOT_ANNOTATED_CDS"/>
    <property type="molecule type" value="Genomic_DNA"/>
</dbReference>
<dbReference type="EMBL" id="ACPB03009533">
    <property type="status" value="NOT_ANNOTATED_CDS"/>
    <property type="molecule type" value="Genomic_DNA"/>
</dbReference>
<sequence>MPSVGGIANRLRRLYAVLGNEGPEVTTFVEGLLQSFLMSRKITTLSFALNGFSLNTSQCQDFYLFVLESLRNEYSNRPKLLGIVVGFSAAFSDVDPPISPSRREVDTMSDRMSNITVTSPVPGPSSWADQVDLAEKEEESELRSYSSVASQPERKRAKVETVVVDKYQATARLRKLQGDFSIMSIELAMRTIEEPYAGYREKTRLRLRGMISMYLKKIPFFSKETRTICRTHMYNAIQKLRFSYKVEIYSGAENDFERPESEPDLGPSANVVVRLCRDVPTGLNHKVYFDNYYTSLSLIDYLKKKRHSVPRYG</sequence>
<proteinExistence type="predicted"/>
<dbReference type="Pfam" id="PF13843">
    <property type="entry name" value="DDE_Tnp_1_7"/>
    <property type="match status" value="1"/>
</dbReference>
<evidence type="ECO:0000259" key="1">
    <source>
        <dbReference type="Pfam" id="PF13843"/>
    </source>
</evidence>
<feature type="domain" description="PiggyBac transposable element-derived protein" evidence="1">
    <location>
        <begin position="242"/>
        <end position="307"/>
    </location>
</feature>
<dbReference type="InterPro" id="IPR029526">
    <property type="entry name" value="PGBD"/>
</dbReference>
<dbReference type="InParanoid" id="T1HR51"/>
<dbReference type="VEuPathDB" id="VectorBase:RPRC006521"/>
<reference evidence="2" key="1">
    <citation type="submission" date="2015-05" db="UniProtKB">
        <authorList>
            <consortium name="EnsemblMetazoa"/>
        </authorList>
    </citation>
    <scope>IDENTIFICATION</scope>
</reference>
<dbReference type="STRING" id="13249.T1HR51"/>
<name>T1HR51_RHOPR</name>
<organism evidence="2 3">
    <name type="scientific">Rhodnius prolixus</name>
    <name type="common">Triatomid bug</name>
    <dbReference type="NCBI Taxonomy" id="13249"/>
    <lineage>
        <taxon>Eukaryota</taxon>
        <taxon>Metazoa</taxon>
        <taxon>Ecdysozoa</taxon>
        <taxon>Arthropoda</taxon>
        <taxon>Hexapoda</taxon>
        <taxon>Insecta</taxon>
        <taxon>Pterygota</taxon>
        <taxon>Neoptera</taxon>
        <taxon>Paraneoptera</taxon>
        <taxon>Hemiptera</taxon>
        <taxon>Heteroptera</taxon>
        <taxon>Panheteroptera</taxon>
        <taxon>Cimicomorpha</taxon>
        <taxon>Reduviidae</taxon>
        <taxon>Triatominae</taxon>
        <taxon>Rhodnius</taxon>
    </lineage>
</organism>
<accession>T1HR51</accession>
<dbReference type="Proteomes" id="UP000015103">
    <property type="component" value="Unassembled WGS sequence"/>
</dbReference>
<evidence type="ECO:0000313" key="3">
    <source>
        <dbReference type="Proteomes" id="UP000015103"/>
    </source>
</evidence>
<keyword evidence="3" id="KW-1185">Reference proteome</keyword>
<dbReference type="EnsemblMetazoa" id="RPRC006521-RA">
    <property type="protein sequence ID" value="RPRC006521-PA"/>
    <property type="gene ID" value="RPRC006521"/>
</dbReference>
<evidence type="ECO:0000313" key="2">
    <source>
        <dbReference type="EnsemblMetazoa" id="RPRC006521-PA"/>
    </source>
</evidence>